<dbReference type="OrthoDB" id="609485at2"/>
<name>A0A4U1CL53_9SPHI</name>
<dbReference type="Gene3D" id="2.60.40.1930">
    <property type="match status" value="1"/>
</dbReference>
<dbReference type="RefSeq" id="WP_136841462.1">
    <property type="nucleotide sequence ID" value="NZ_SWBR01000003.1"/>
</dbReference>
<organism evidence="1 2">
    <name type="scientific">Pedobacter polaris</name>
    <dbReference type="NCBI Taxonomy" id="2571273"/>
    <lineage>
        <taxon>Bacteria</taxon>
        <taxon>Pseudomonadati</taxon>
        <taxon>Bacteroidota</taxon>
        <taxon>Sphingobacteriia</taxon>
        <taxon>Sphingobacteriales</taxon>
        <taxon>Sphingobacteriaceae</taxon>
        <taxon>Pedobacter</taxon>
    </lineage>
</organism>
<gene>
    <name evidence="1" type="ORF">FA048_12440</name>
</gene>
<evidence type="ECO:0000313" key="2">
    <source>
        <dbReference type="Proteomes" id="UP000309488"/>
    </source>
</evidence>
<evidence type="ECO:0008006" key="3">
    <source>
        <dbReference type="Google" id="ProtNLM"/>
    </source>
</evidence>
<dbReference type="Proteomes" id="UP000309488">
    <property type="component" value="Unassembled WGS sequence"/>
</dbReference>
<accession>A0A4U1CL53</accession>
<reference evidence="1 2" key="1">
    <citation type="submission" date="2019-04" db="EMBL/GenBank/DDBJ databases">
        <title>Pedobacter sp. RP-3-22 sp. nov., isolated from Arctic soil.</title>
        <authorList>
            <person name="Dahal R.H."/>
            <person name="Kim D.-U."/>
        </authorList>
    </citation>
    <scope>NUCLEOTIDE SEQUENCE [LARGE SCALE GENOMIC DNA]</scope>
    <source>
        <strain evidence="1 2">RP-3-22</strain>
    </source>
</reference>
<evidence type="ECO:0000313" key="1">
    <source>
        <dbReference type="EMBL" id="TKC07967.1"/>
    </source>
</evidence>
<protein>
    <recommendedName>
        <fullName evidence="3">Macroglobulin domain-containing protein</fullName>
    </recommendedName>
</protein>
<proteinExistence type="predicted"/>
<keyword evidence="2" id="KW-1185">Reference proteome</keyword>
<sequence length="770" mass="86833">MHWLSKVKPTTNLFVHFDKNVYANNETVYFTGYLITPAANPIYKHTVMAVAFIRDADSTIVLEDKFIMQNGLSFGSITLPDSILTGNYHFLVYTDRLTNGVPDAVFNQPITLKTNIDPAFKASMKLAEPTTAENKNHNVLVSVTSKDNRFLPKPTTISYQYGNIKKSANTDISGQLLITLPKHNQLTDPNLYLKLKYEKDSSFISMALPQAKSKAAVKFYPEGGSLINGLISTIGWEVKDQQKRPVALTAFLYKNNVIIDTIETSSYGIGKFKLAPHMGADYTVKLIHDGLADSIYHLPKAIEKGLTLSIAQSLVKDTIRIHLKTNLTHHLSIRLHNFRETFLNIPFDMGNNTIAVKIPLTEVPKGLTTITVSDSLDRPLAERIFYAHYDNADKVVLETDNQTYMQREKVNLKIKLDSTQIQGIVSIAVVQDNRLEVQKVNDIESYTYLKNELSLLPIHIKGLPYKDKNYLEQVLLIKGWRRYTWQDFQNLKVSDTLTVTDSLKLTGLVTKAKKELTAPIVLGTYGSESISLINTNNKGFFTLKNEDLLTPPGKKLYLFTNGGKMMTHVIEVNNLYHKTSLNLTKTTVKESPILPSNLQNNAELVLKSNEKLIRLKEVVINNKNDNGFNFLRGANACGDYVCVYNILNCRNHVGDFGNKQPVAGRSYLTNGIMTTYQVCNTKDLNGLYLIDGIHTPKEFYMSDYKEPLEPAFFSTIYWNYGSVLTAGKPTEISFYTSDITGKFRVIVQGITNKDVVYAERFFEVKPKENQ</sequence>
<dbReference type="AlphaFoldDB" id="A0A4U1CL53"/>
<comment type="caution">
    <text evidence="1">The sequence shown here is derived from an EMBL/GenBank/DDBJ whole genome shotgun (WGS) entry which is preliminary data.</text>
</comment>
<dbReference type="EMBL" id="SWBR01000003">
    <property type="protein sequence ID" value="TKC07967.1"/>
    <property type="molecule type" value="Genomic_DNA"/>
</dbReference>